<comment type="subcellular location">
    <subcellularLocation>
        <location evidence="1 7">Cell membrane</location>
        <topology evidence="1 7">Multi-pass membrane protein</topology>
    </subcellularLocation>
</comment>
<keyword evidence="2 7" id="KW-0813">Transport</keyword>
<dbReference type="Gene3D" id="1.10.3720.10">
    <property type="entry name" value="MetI-like"/>
    <property type="match status" value="2"/>
</dbReference>
<evidence type="ECO:0000256" key="2">
    <source>
        <dbReference type="ARBA" id="ARBA00022448"/>
    </source>
</evidence>
<name>A0ABU1JQ13_9PROT</name>
<feature type="domain" description="ABC transmembrane type-1" evidence="8">
    <location>
        <begin position="215"/>
        <end position="420"/>
    </location>
</feature>
<dbReference type="CDD" id="cd06261">
    <property type="entry name" value="TM_PBP2"/>
    <property type="match status" value="2"/>
</dbReference>
<keyword evidence="4 7" id="KW-0812">Transmembrane</keyword>
<evidence type="ECO:0000313" key="9">
    <source>
        <dbReference type="EMBL" id="MDR6290703.1"/>
    </source>
</evidence>
<protein>
    <submittedName>
        <fullName evidence="9">Iron(III) transport system permease protein</fullName>
    </submittedName>
</protein>
<dbReference type="InterPro" id="IPR035906">
    <property type="entry name" value="MetI-like_sf"/>
</dbReference>
<evidence type="ECO:0000256" key="3">
    <source>
        <dbReference type="ARBA" id="ARBA00022475"/>
    </source>
</evidence>
<keyword evidence="3" id="KW-1003">Cell membrane</keyword>
<dbReference type="EMBL" id="JAVDPW010000005">
    <property type="protein sequence ID" value="MDR6290703.1"/>
    <property type="molecule type" value="Genomic_DNA"/>
</dbReference>
<evidence type="ECO:0000256" key="5">
    <source>
        <dbReference type="ARBA" id="ARBA00022989"/>
    </source>
</evidence>
<feature type="transmembrane region" description="Helical" evidence="7">
    <location>
        <begin position="153"/>
        <end position="179"/>
    </location>
</feature>
<feature type="transmembrane region" description="Helical" evidence="7">
    <location>
        <begin position="682"/>
        <end position="707"/>
    </location>
</feature>
<evidence type="ECO:0000313" key="10">
    <source>
        <dbReference type="Proteomes" id="UP001262410"/>
    </source>
</evidence>
<feature type="transmembrane region" description="Helical" evidence="7">
    <location>
        <begin position="519"/>
        <end position="539"/>
    </location>
</feature>
<evidence type="ECO:0000256" key="1">
    <source>
        <dbReference type="ARBA" id="ARBA00004651"/>
    </source>
</evidence>
<sequence>MRKGAATRRLSAPRLCLLLGWAAALLLPWYGVEGGLVAALTEGGAPAVLEGLRGHPWLFGLLLPLLLASAAELWPRPRLLVAAGMIGLGWTLLQAFAIDRRGWALVDLGSLAGWTASQPALGWGALLYLLAMALLVAHGLARLGWCKGDAFTVGALTIVCGSILVFVGYPVLCVLLSAFKDNEGQVDLPLFADKLTDSSIWGLSCLSGGRNCGVAWNSLAQATLVGVLSTLLGLAFALVANRTRFPFPRLFKVLAILPVITPPFVIGLALILLFGRAGMVTTMLGEWFNLPRSRWIYGMPGLTIAQLLAFTPISYLVLLGVLQGVSPSMEEASQTLRSGPWRTFRHVTWPLIRPGLANAFLIAFIESLADFGNPMMIGGNFRVLSTSVYFAVVGAAQDQGQAAVLAIVLLSFSLSAFLLQRLWTGRKSYVTVSGKGDAGLPGRLPTGLRILCYTVVLPWIALTVAVYAIILFGGFVNAVGSDNTPTLKYFLTAFGIGQGDHGWYLAGSAWNSLITTLEVALLAMVPTAALGILTAYLLNRQRFAGRGAFEFLTMMSFAIPGTVIGISYILAFNSGPIELTGTAMIMIIAFVFRNMPVGIRAGLANLSQIDRSLDEASLTLGARSATTLRRVILPILRPAITTSLVYAFVRAITSVSAVIFLVSGEFNLATVYIVGRAEFGEYGLAIVYSAVLITIMVLALLVIQAVVGERRIGRRPAAAATPRNRPAVVQA</sequence>
<feature type="transmembrane region" description="Helical" evidence="7">
    <location>
        <begin position="219"/>
        <end position="241"/>
    </location>
</feature>
<keyword evidence="6 7" id="KW-0472">Membrane</keyword>
<keyword evidence="5 7" id="KW-1133">Transmembrane helix</keyword>
<gene>
    <name evidence="9" type="ORF">E9232_003229</name>
</gene>
<feature type="transmembrane region" description="Helical" evidence="7">
    <location>
        <begin position="253"/>
        <end position="275"/>
    </location>
</feature>
<evidence type="ECO:0000256" key="7">
    <source>
        <dbReference type="RuleBase" id="RU363032"/>
    </source>
</evidence>
<comment type="caution">
    <text evidence="9">The sequence shown here is derived from an EMBL/GenBank/DDBJ whole genome shotgun (WGS) entry which is preliminary data.</text>
</comment>
<dbReference type="Pfam" id="PF00528">
    <property type="entry name" value="BPD_transp_1"/>
    <property type="match status" value="2"/>
</dbReference>
<proteinExistence type="inferred from homology"/>
<dbReference type="PANTHER" id="PTHR30183:SF7">
    <property type="entry name" value="FERRIC TRANSPORT SYSTEM PERMEASE PROTEIN FBPB 1-RELATED"/>
    <property type="match status" value="1"/>
</dbReference>
<feature type="transmembrane region" description="Helical" evidence="7">
    <location>
        <begin position="551"/>
        <end position="571"/>
    </location>
</feature>
<feature type="domain" description="ABC transmembrane type-1" evidence="8">
    <location>
        <begin position="513"/>
        <end position="703"/>
    </location>
</feature>
<feature type="transmembrane region" description="Helical" evidence="7">
    <location>
        <begin position="450"/>
        <end position="476"/>
    </location>
</feature>
<comment type="similarity">
    <text evidence="7">Belongs to the binding-protein-dependent transport system permease family.</text>
</comment>
<accession>A0ABU1JQ13</accession>
<dbReference type="InterPro" id="IPR000515">
    <property type="entry name" value="MetI-like"/>
</dbReference>
<keyword evidence="10" id="KW-1185">Reference proteome</keyword>
<feature type="transmembrane region" description="Helical" evidence="7">
    <location>
        <begin position="120"/>
        <end position="141"/>
    </location>
</feature>
<evidence type="ECO:0000256" key="4">
    <source>
        <dbReference type="ARBA" id="ARBA00022692"/>
    </source>
</evidence>
<dbReference type="SUPFAM" id="SSF161098">
    <property type="entry name" value="MetI-like"/>
    <property type="match status" value="2"/>
</dbReference>
<organism evidence="9 10">
    <name type="scientific">Inquilinus ginsengisoli</name>
    <dbReference type="NCBI Taxonomy" id="363840"/>
    <lineage>
        <taxon>Bacteria</taxon>
        <taxon>Pseudomonadati</taxon>
        <taxon>Pseudomonadota</taxon>
        <taxon>Alphaproteobacteria</taxon>
        <taxon>Rhodospirillales</taxon>
        <taxon>Rhodospirillaceae</taxon>
        <taxon>Inquilinus</taxon>
    </lineage>
</organism>
<reference evidence="9 10" key="1">
    <citation type="submission" date="2023-07" db="EMBL/GenBank/DDBJ databases">
        <title>Sorghum-associated microbial communities from plants grown in Nebraska, USA.</title>
        <authorList>
            <person name="Schachtman D."/>
        </authorList>
    </citation>
    <scope>NUCLEOTIDE SEQUENCE [LARGE SCALE GENOMIC DNA]</scope>
    <source>
        <strain evidence="9 10">584</strain>
    </source>
</reference>
<dbReference type="Proteomes" id="UP001262410">
    <property type="component" value="Unassembled WGS sequence"/>
</dbReference>
<feature type="transmembrane region" description="Helical" evidence="7">
    <location>
        <begin position="295"/>
        <end position="322"/>
    </location>
</feature>
<evidence type="ECO:0000256" key="6">
    <source>
        <dbReference type="ARBA" id="ARBA00023136"/>
    </source>
</evidence>
<dbReference type="PROSITE" id="PS50928">
    <property type="entry name" value="ABC_TM1"/>
    <property type="match status" value="2"/>
</dbReference>
<feature type="transmembrane region" description="Helical" evidence="7">
    <location>
        <begin position="55"/>
        <end position="74"/>
    </location>
</feature>
<dbReference type="PANTHER" id="PTHR30183">
    <property type="entry name" value="MOLYBDENUM TRANSPORT SYSTEM PERMEASE PROTEIN MODB"/>
    <property type="match status" value="1"/>
</dbReference>
<feature type="transmembrane region" description="Helical" evidence="7">
    <location>
        <begin position="402"/>
        <end position="419"/>
    </location>
</feature>
<feature type="transmembrane region" description="Helical" evidence="7">
    <location>
        <begin position="343"/>
        <end position="365"/>
    </location>
</feature>
<dbReference type="RefSeq" id="WP_309795323.1">
    <property type="nucleotide sequence ID" value="NZ_JAVDPW010000005.1"/>
</dbReference>
<feature type="transmembrane region" description="Helical" evidence="7">
    <location>
        <begin position="79"/>
        <end position="98"/>
    </location>
</feature>
<evidence type="ECO:0000259" key="8">
    <source>
        <dbReference type="PROSITE" id="PS50928"/>
    </source>
</evidence>